<evidence type="ECO:0000313" key="2">
    <source>
        <dbReference type="EMBL" id="MFC6087183.1"/>
    </source>
</evidence>
<proteinExistence type="predicted"/>
<comment type="caution">
    <text evidence="2">The sequence shown here is derived from an EMBL/GenBank/DDBJ whole genome shotgun (WGS) entry which is preliminary data.</text>
</comment>
<accession>A0ABW1NWB0</accession>
<dbReference type="InterPro" id="IPR043519">
    <property type="entry name" value="NT_sf"/>
</dbReference>
<name>A0ABW1NWB0_9ACTN</name>
<gene>
    <name evidence="2" type="ORF">ACFP1K_38875</name>
</gene>
<feature type="domain" description="Polymerase nucleotidyl transferase" evidence="1">
    <location>
        <begin position="19"/>
        <end position="63"/>
    </location>
</feature>
<dbReference type="RefSeq" id="WP_380763191.1">
    <property type="nucleotide sequence ID" value="NZ_JBHSRF010000120.1"/>
</dbReference>
<dbReference type="SUPFAM" id="SSF81301">
    <property type="entry name" value="Nucleotidyltransferase"/>
    <property type="match status" value="1"/>
</dbReference>
<sequence length="263" mass="29113">MNDHAPATAALLGRFVTAIAPLVPLVSVWVHGSLAGGDYQEGRSDLDLIAVLRLPPTPGQERLLAEVHQELDAAFPLAAKLHCSYAASGELDDPARDHFTWAHQETKYRPITPVTRRELHAFGRVLRGEPPASVLPPIGDAELAAFVVRDLREFWRPALDHPEWWLEDIWVDLGMLTLARATVTLRDGTLVTKRQALAELREMRAPAPVVDDIERRRYNSPAPPAPEWPATRAQLTIAFLVPAIDAVVARHSPPARDTPEAHR</sequence>
<evidence type="ECO:0000313" key="3">
    <source>
        <dbReference type="Proteomes" id="UP001596137"/>
    </source>
</evidence>
<evidence type="ECO:0000259" key="1">
    <source>
        <dbReference type="Pfam" id="PF01909"/>
    </source>
</evidence>
<dbReference type="EMBL" id="JBHSRF010000120">
    <property type="protein sequence ID" value="MFC6087183.1"/>
    <property type="molecule type" value="Genomic_DNA"/>
</dbReference>
<dbReference type="Pfam" id="PF01909">
    <property type="entry name" value="NTP_transf_2"/>
    <property type="match status" value="1"/>
</dbReference>
<dbReference type="Proteomes" id="UP001596137">
    <property type="component" value="Unassembled WGS sequence"/>
</dbReference>
<reference evidence="3" key="1">
    <citation type="journal article" date="2019" name="Int. J. Syst. Evol. Microbiol.">
        <title>The Global Catalogue of Microorganisms (GCM) 10K type strain sequencing project: providing services to taxonomists for standard genome sequencing and annotation.</title>
        <authorList>
            <consortium name="The Broad Institute Genomics Platform"/>
            <consortium name="The Broad Institute Genome Sequencing Center for Infectious Disease"/>
            <person name="Wu L."/>
            <person name="Ma J."/>
        </authorList>
    </citation>
    <scope>NUCLEOTIDE SEQUENCE [LARGE SCALE GENOMIC DNA]</scope>
    <source>
        <strain evidence="3">JCM 30346</strain>
    </source>
</reference>
<dbReference type="InterPro" id="IPR002934">
    <property type="entry name" value="Polymerase_NTP_transf_dom"/>
</dbReference>
<organism evidence="2 3">
    <name type="scientific">Sphaerisporangium aureirubrum</name>
    <dbReference type="NCBI Taxonomy" id="1544736"/>
    <lineage>
        <taxon>Bacteria</taxon>
        <taxon>Bacillati</taxon>
        <taxon>Actinomycetota</taxon>
        <taxon>Actinomycetes</taxon>
        <taxon>Streptosporangiales</taxon>
        <taxon>Streptosporangiaceae</taxon>
        <taxon>Sphaerisporangium</taxon>
    </lineage>
</organism>
<protein>
    <submittedName>
        <fullName evidence="2">Nucleotidyltransferase domain-containing protein</fullName>
    </submittedName>
</protein>
<keyword evidence="3" id="KW-1185">Reference proteome</keyword>